<comment type="caution">
    <text evidence="2">The sequence shown here is derived from an EMBL/GenBank/DDBJ whole genome shotgun (WGS) entry which is preliminary data.</text>
</comment>
<sequence length="77" mass="7768">MTKRSKRDNPLLAAGLVGVLGVDVAVCIALGYWGGSLAGDYFGGSKGWTLGGLFVGLAAGILSAVLLVKKVMEDADG</sequence>
<keyword evidence="3" id="KW-1185">Reference proteome</keyword>
<evidence type="ECO:0000313" key="3">
    <source>
        <dbReference type="Proteomes" id="UP001596528"/>
    </source>
</evidence>
<dbReference type="InterPro" id="IPR032820">
    <property type="entry name" value="ATPase_put"/>
</dbReference>
<reference evidence="3" key="1">
    <citation type="journal article" date="2019" name="Int. J. Syst. Evol. Microbiol.">
        <title>The Global Catalogue of Microorganisms (GCM) 10K type strain sequencing project: providing services to taxonomists for standard genome sequencing and annotation.</title>
        <authorList>
            <consortium name="The Broad Institute Genomics Platform"/>
            <consortium name="The Broad Institute Genome Sequencing Center for Infectious Disease"/>
            <person name="Wu L."/>
            <person name="Ma J."/>
        </authorList>
    </citation>
    <scope>NUCLEOTIDE SEQUENCE [LARGE SCALE GENOMIC DNA]</scope>
    <source>
        <strain evidence="3">JCM 18657</strain>
    </source>
</reference>
<keyword evidence="1" id="KW-0472">Membrane</keyword>
<dbReference type="Proteomes" id="UP001596528">
    <property type="component" value="Unassembled WGS sequence"/>
</dbReference>
<keyword evidence="1" id="KW-0812">Transmembrane</keyword>
<name>A0ABW2V8N8_9BACL</name>
<proteinExistence type="predicted"/>
<feature type="transmembrane region" description="Helical" evidence="1">
    <location>
        <begin position="47"/>
        <end position="68"/>
    </location>
</feature>
<dbReference type="Pfam" id="PF09527">
    <property type="entry name" value="ATPase_gene1"/>
    <property type="match status" value="1"/>
</dbReference>
<protein>
    <submittedName>
        <fullName evidence="2">AtpZ/AtpI family protein</fullName>
    </submittedName>
</protein>
<organism evidence="2 3">
    <name type="scientific">Paenibacillus thermoaerophilus</name>
    <dbReference type="NCBI Taxonomy" id="1215385"/>
    <lineage>
        <taxon>Bacteria</taxon>
        <taxon>Bacillati</taxon>
        <taxon>Bacillota</taxon>
        <taxon>Bacilli</taxon>
        <taxon>Bacillales</taxon>
        <taxon>Paenibacillaceae</taxon>
        <taxon>Paenibacillus</taxon>
    </lineage>
</organism>
<gene>
    <name evidence="2" type="ORF">ACFQWB_14600</name>
</gene>
<dbReference type="RefSeq" id="WP_138789874.1">
    <property type="nucleotide sequence ID" value="NZ_JBHTGQ010000039.1"/>
</dbReference>
<evidence type="ECO:0000313" key="2">
    <source>
        <dbReference type="EMBL" id="MFC7751146.1"/>
    </source>
</evidence>
<keyword evidence="1" id="KW-1133">Transmembrane helix</keyword>
<accession>A0ABW2V8N8</accession>
<feature type="transmembrane region" description="Helical" evidence="1">
    <location>
        <begin position="12"/>
        <end position="35"/>
    </location>
</feature>
<evidence type="ECO:0000256" key="1">
    <source>
        <dbReference type="SAM" id="Phobius"/>
    </source>
</evidence>
<dbReference type="EMBL" id="JBHTGQ010000039">
    <property type="protein sequence ID" value="MFC7751146.1"/>
    <property type="molecule type" value="Genomic_DNA"/>
</dbReference>